<proteinExistence type="inferred from homology"/>
<keyword evidence="9" id="KW-0963">Cytoplasm</keyword>
<evidence type="ECO:0000313" key="13">
    <source>
        <dbReference type="Proteomes" id="UP000533306"/>
    </source>
</evidence>
<organism evidence="12 13">
    <name type="scientific">Aquamicrobium lusatiense</name>
    <dbReference type="NCBI Taxonomy" id="89772"/>
    <lineage>
        <taxon>Bacteria</taxon>
        <taxon>Pseudomonadati</taxon>
        <taxon>Pseudomonadota</taxon>
        <taxon>Alphaproteobacteria</taxon>
        <taxon>Hyphomicrobiales</taxon>
        <taxon>Phyllobacteriaceae</taxon>
        <taxon>Aquamicrobium</taxon>
    </lineage>
</organism>
<evidence type="ECO:0000256" key="5">
    <source>
        <dbReference type="ARBA" id="ARBA00022723"/>
    </source>
</evidence>
<dbReference type="NCBIfam" id="TIGR02630">
    <property type="entry name" value="xylose_isom_A"/>
    <property type="match status" value="1"/>
</dbReference>
<evidence type="ECO:0000256" key="4">
    <source>
        <dbReference type="ARBA" id="ARBA00022629"/>
    </source>
</evidence>
<accession>A0A7W9VVB8</accession>
<name>A0A7W9VVB8_9HYPH</name>
<evidence type="ECO:0000256" key="10">
    <source>
        <dbReference type="RuleBase" id="RU000609"/>
    </source>
</evidence>
<dbReference type="EMBL" id="JACHEU010000001">
    <property type="protein sequence ID" value="MBB6012030.1"/>
    <property type="molecule type" value="Genomic_DNA"/>
</dbReference>
<dbReference type="Gene3D" id="3.20.20.150">
    <property type="entry name" value="Divalent-metal-dependent TIM barrel enzymes"/>
    <property type="match status" value="1"/>
</dbReference>
<feature type="binding site" evidence="9">
    <location>
        <position position="270"/>
    </location>
    <ligand>
        <name>Mg(2+)</name>
        <dbReference type="ChEBI" id="CHEBI:18420"/>
        <label>2</label>
    </ligand>
</feature>
<evidence type="ECO:0000256" key="7">
    <source>
        <dbReference type="ARBA" id="ARBA00023277"/>
    </source>
</evidence>
<feature type="active site" evidence="9">
    <location>
        <position position="103"/>
    </location>
</feature>
<evidence type="ECO:0000256" key="6">
    <source>
        <dbReference type="ARBA" id="ARBA00023235"/>
    </source>
</evidence>
<keyword evidence="6 9" id="KW-0413">Isomerase</keyword>
<evidence type="ECO:0000256" key="9">
    <source>
        <dbReference type="HAMAP-Rule" id="MF_00455"/>
    </source>
</evidence>
<feature type="binding site" evidence="9">
    <location>
        <position position="231"/>
    </location>
    <ligand>
        <name>Mg(2+)</name>
        <dbReference type="ChEBI" id="CHEBI:18420"/>
        <label>1</label>
    </ligand>
</feature>
<comment type="caution">
    <text evidence="12">The sequence shown here is derived from an EMBL/GenBank/DDBJ whole genome shotgun (WGS) entry which is preliminary data.</text>
</comment>
<dbReference type="GO" id="GO:0009045">
    <property type="term" value="F:xylose isomerase activity"/>
    <property type="evidence" value="ECO:0007669"/>
    <property type="project" value="UniProtKB-UniRule"/>
</dbReference>
<evidence type="ECO:0000256" key="2">
    <source>
        <dbReference type="ARBA" id="ARBA00011881"/>
    </source>
</evidence>
<feature type="binding site" evidence="9">
    <location>
        <position position="308"/>
    </location>
    <ligand>
        <name>Mg(2+)</name>
        <dbReference type="ChEBI" id="CHEBI:18420"/>
        <label>2</label>
    </ligand>
</feature>
<feature type="binding site" evidence="9">
    <location>
        <position position="338"/>
    </location>
    <ligand>
        <name>Mg(2+)</name>
        <dbReference type="ChEBI" id="CHEBI:18420"/>
        <label>1</label>
    </ligand>
</feature>
<comment type="catalytic activity">
    <reaction evidence="8 9 10">
        <text>alpha-D-xylose = alpha-D-xylulofuranose</text>
        <dbReference type="Rhea" id="RHEA:22816"/>
        <dbReference type="ChEBI" id="CHEBI:28518"/>
        <dbReference type="ChEBI" id="CHEBI:188998"/>
        <dbReference type="EC" id="5.3.1.5"/>
    </reaction>
</comment>
<comment type="subunit">
    <text evidence="2 9 11">Homotetramer.</text>
</comment>
<dbReference type="RefSeq" id="WP_183827759.1">
    <property type="nucleotide sequence ID" value="NZ_JACHEU010000001.1"/>
</dbReference>
<keyword evidence="4 9" id="KW-0859">Xylose metabolism</keyword>
<feature type="binding site" evidence="9">
    <location>
        <position position="306"/>
    </location>
    <ligand>
        <name>Mg(2+)</name>
        <dbReference type="ChEBI" id="CHEBI:18420"/>
        <label>2</label>
    </ligand>
</feature>
<evidence type="ECO:0000256" key="11">
    <source>
        <dbReference type="RuleBase" id="RU000610"/>
    </source>
</evidence>
<comment type="subcellular location">
    <subcellularLocation>
        <location evidence="9 11">Cytoplasm</location>
    </subcellularLocation>
</comment>
<dbReference type="EC" id="5.3.1.5" evidence="3 9"/>
<dbReference type="PANTHER" id="PTHR48408:SF1">
    <property type="entry name" value="XYLOSE ISOMERASE"/>
    <property type="match status" value="1"/>
</dbReference>
<keyword evidence="5 9" id="KW-0479">Metal-binding</keyword>
<feature type="binding site" evidence="9">
    <location>
        <position position="267"/>
    </location>
    <ligand>
        <name>Mg(2+)</name>
        <dbReference type="ChEBI" id="CHEBI:18420"/>
        <label>1</label>
    </ligand>
</feature>
<dbReference type="InterPro" id="IPR013452">
    <property type="entry name" value="Xylose_isom_bac"/>
</dbReference>
<dbReference type="PANTHER" id="PTHR48408">
    <property type="match status" value="1"/>
</dbReference>
<dbReference type="PROSITE" id="PS51415">
    <property type="entry name" value="XYLOSE_ISOMERASE"/>
    <property type="match status" value="1"/>
</dbReference>
<dbReference type="FunFam" id="3.20.20.150:FF:000002">
    <property type="entry name" value="Xylose isomerase"/>
    <property type="match status" value="1"/>
</dbReference>
<reference evidence="12 13" key="1">
    <citation type="submission" date="2020-08" db="EMBL/GenBank/DDBJ databases">
        <title>Genomic Encyclopedia of Type Strains, Phase IV (KMG-IV): sequencing the most valuable type-strain genomes for metagenomic binning, comparative biology and taxonomic classification.</title>
        <authorList>
            <person name="Goeker M."/>
        </authorList>
    </citation>
    <scope>NUCLEOTIDE SEQUENCE [LARGE SCALE GENOMIC DNA]</scope>
    <source>
        <strain evidence="12 13">DSM 11099</strain>
    </source>
</reference>
<comment type="similarity">
    <text evidence="1 9 10">Belongs to the xylose isomerase family.</text>
</comment>
<dbReference type="InterPro" id="IPR036237">
    <property type="entry name" value="Xyl_isomerase-like_sf"/>
</dbReference>
<gene>
    <name evidence="9" type="primary">xylA</name>
    <name evidence="12" type="ORF">HNR59_001375</name>
</gene>
<evidence type="ECO:0000256" key="1">
    <source>
        <dbReference type="ARBA" id="ARBA00005765"/>
    </source>
</evidence>
<sequence>MSTGFFGDIEPIRYEGPESTNPLAYRFYDPDEIVQGKRLEDHLRFAVAYWHSFAWPGGDPFGGQTFERPWFGDDMDKARLKADVAFEMFSLLGVPYYCFHDADVRPEGKNFAESAARLDEIAGIFEKKQAQSGVKLLWGTANLFSHRRYMAGAATNPDPEVFAYAAATVKSCIDVTRRLEGENYVLWGGREGYETLLNTDMKREREQAGRFLSMVVDYKHSIGFRGTILIEPKPQEPTKHQYDYDVATVYGFLKDFGLENEVKVNIEQGHAILAGHSFEHELALAAALGIFGSIDMNRNDYQSGWDTDQFPNNVPEMALAYYQVLLAGGFTTGGTNFDAKLRRQSLDPQDLLIAHIGAMDCCARGLKAAARMIDDKALIRPLEERYAGWNGEEANAMLAGRRTLEQVAERVVKDGIEPQPRSGRQEYLENVVNRYV</sequence>
<keyword evidence="13" id="KW-1185">Reference proteome</keyword>
<dbReference type="AlphaFoldDB" id="A0A7W9VVB8"/>
<feature type="binding site" evidence="9">
    <location>
        <position position="267"/>
    </location>
    <ligand>
        <name>Mg(2+)</name>
        <dbReference type="ChEBI" id="CHEBI:18420"/>
        <label>2</label>
    </ligand>
</feature>
<keyword evidence="7 9" id="KW-0119">Carbohydrate metabolism</keyword>
<evidence type="ECO:0000313" key="12">
    <source>
        <dbReference type="EMBL" id="MBB6012030.1"/>
    </source>
</evidence>
<feature type="active site" evidence="9">
    <location>
        <position position="100"/>
    </location>
</feature>
<keyword evidence="9" id="KW-0460">Magnesium</keyword>
<dbReference type="GO" id="GO:0005737">
    <property type="term" value="C:cytoplasm"/>
    <property type="evidence" value="ECO:0007669"/>
    <property type="project" value="UniProtKB-SubCell"/>
</dbReference>
<evidence type="ECO:0000256" key="8">
    <source>
        <dbReference type="ARBA" id="ARBA00033659"/>
    </source>
</evidence>
<dbReference type="HAMAP" id="MF_00455">
    <property type="entry name" value="Xylose_isom_A"/>
    <property type="match status" value="1"/>
</dbReference>
<feature type="binding site" evidence="9">
    <location>
        <position position="295"/>
    </location>
    <ligand>
        <name>Mg(2+)</name>
        <dbReference type="ChEBI" id="CHEBI:18420"/>
        <label>1</label>
    </ligand>
</feature>
<dbReference type="GO" id="GO:0000287">
    <property type="term" value="F:magnesium ion binding"/>
    <property type="evidence" value="ECO:0007669"/>
    <property type="project" value="UniProtKB-UniRule"/>
</dbReference>
<dbReference type="Proteomes" id="UP000533306">
    <property type="component" value="Unassembled WGS sequence"/>
</dbReference>
<dbReference type="GO" id="GO:0042732">
    <property type="term" value="P:D-xylose metabolic process"/>
    <property type="evidence" value="ECO:0007669"/>
    <property type="project" value="UniProtKB-UniRule"/>
</dbReference>
<dbReference type="SUPFAM" id="SSF51658">
    <property type="entry name" value="Xylose isomerase-like"/>
    <property type="match status" value="1"/>
</dbReference>
<dbReference type="NCBIfam" id="NF003998">
    <property type="entry name" value="PRK05474.1"/>
    <property type="match status" value="1"/>
</dbReference>
<comment type="cofactor">
    <cofactor evidence="9">
        <name>Mg(2+)</name>
        <dbReference type="ChEBI" id="CHEBI:18420"/>
    </cofactor>
    <text evidence="9">Binds 2 magnesium ions per subunit.</text>
</comment>
<dbReference type="PRINTS" id="PR00688">
    <property type="entry name" value="XYLOSISMRASE"/>
</dbReference>
<evidence type="ECO:0000256" key="3">
    <source>
        <dbReference type="ARBA" id="ARBA00011958"/>
    </source>
</evidence>
<dbReference type="InterPro" id="IPR001998">
    <property type="entry name" value="Xylose_isomerase"/>
</dbReference>
<protein>
    <recommendedName>
        <fullName evidence="3 9">Xylose isomerase</fullName>
        <ecNumber evidence="3 9">5.3.1.5</ecNumber>
    </recommendedName>
</protein>